<feature type="domain" description="Carrier" evidence="1">
    <location>
        <begin position="12"/>
        <end position="58"/>
    </location>
</feature>
<dbReference type="Proteomes" id="UP001152872">
    <property type="component" value="Unassembled WGS sequence"/>
</dbReference>
<sequence length="87" mass="9612">MEIEVIDTIKAILVDLGIPQESLHAETLLYADLGLDSVETIKLSLELKRRLAIELKLGNRHDMTLAEICRIANAQESLSANITAEVN</sequence>
<organism evidence="2 3">
    <name type="scientific">Pseudanabaena catenata USMAC16</name>
    <dbReference type="NCBI Taxonomy" id="1855837"/>
    <lineage>
        <taxon>Bacteria</taxon>
        <taxon>Bacillati</taxon>
        <taxon>Cyanobacteriota</taxon>
        <taxon>Cyanophyceae</taxon>
        <taxon>Pseudanabaenales</taxon>
        <taxon>Pseudanabaenaceae</taxon>
        <taxon>Pseudanabaena</taxon>
    </lineage>
</organism>
<dbReference type="RefSeq" id="WP_009628114.1">
    <property type="nucleotide sequence ID" value="NZ_VBTY01000139.1"/>
</dbReference>
<dbReference type="InterPro" id="IPR009081">
    <property type="entry name" value="PP-bd_ACP"/>
</dbReference>
<evidence type="ECO:0000313" key="3">
    <source>
        <dbReference type="Proteomes" id="UP001152872"/>
    </source>
</evidence>
<dbReference type="EMBL" id="VBTY01000139">
    <property type="protein sequence ID" value="MDG3495961.1"/>
    <property type="molecule type" value="Genomic_DNA"/>
</dbReference>
<evidence type="ECO:0000313" key="2">
    <source>
        <dbReference type="EMBL" id="MDG3495961.1"/>
    </source>
</evidence>
<keyword evidence="3" id="KW-1185">Reference proteome</keyword>
<protein>
    <submittedName>
        <fullName evidence="2">Acyl carrier protein</fullName>
    </submittedName>
</protein>
<reference evidence="2" key="1">
    <citation type="submission" date="2019-05" db="EMBL/GenBank/DDBJ databases">
        <title>Whole genome sequencing of Pseudanabaena catenata USMAC16.</title>
        <authorList>
            <person name="Khan Z."/>
            <person name="Omar W.M."/>
            <person name="Convey P."/>
            <person name="Merican F."/>
            <person name="Najimudin N."/>
        </authorList>
    </citation>
    <scope>NUCLEOTIDE SEQUENCE</scope>
    <source>
        <strain evidence="2">USMAC16</strain>
    </source>
</reference>
<dbReference type="InterPro" id="IPR036736">
    <property type="entry name" value="ACP-like_sf"/>
</dbReference>
<comment type="caution">
    <text evidence="2">The sequence shown here is derived from an EMBL/GenBank/DDBJ whole genome shotgun (WGS) entry which is preliminary data.</text>
</comment>
<dbReference type="SUPFAM" id="SSF47336">
    <property type="entry name" value="ACP-like"/>
    <property type="match status" value="1"/>
</dbReference>
<dbReference type="Pfam" id="PF00550">
    <property type="entry name" value="PP-binding"/>
    <property type="match status" value="1"/>
</dbReference>
<evidence type="ECO:0000259" key="1">
    <source>
        <dbReference type="Pfam" id="PF00550"/>
    </source>
</evidence>
<dbReference type="Gene3D" id="1.10.1200.10">
    <property type="entry name" value="ACP-like"/>
    <property type="match status" value="1"/>
</dbReference>
<proteinExistence type="predicted"/>
<accession>A0A9X4RIU3</accession>
<name>A0A9X4RIU3_9CYAN</name>
<gene>
    <name evidence="2" type="ORF">FEV09_15545</name>
</gene>
<dbReference type="AlphaFoldDB" id="A0A9X4RIU3"/>